<feature type="signal peptide" evidence="1">
    <location>
        <begin position="1"/>
        <end position="21"/>
    </location>
</feature>
<evidence type="ECO:0000313" key="3">
    <source>
        <dbReference type="Proteomes" id="UP000054908"/>
    </source>
</evidence>
<sequence>MIKKVSLAASLLAFSSLSFSACPNALPTDNPNFCASFKTSAQCYCTNSGLPAGMCQDLNQLYSRMTAFYGSLENACRAQKYTSFEDCMDNWNCYLFGGVDSHQRACSSNFSKCS</sequence>
<dbReference type="AlphaFoldDB" id="A0A0W0VXW1"/>
<evidence type="ECO:0000313" key="2">
    <source>
        <dbReference type="EMBL" id="KTD24874.1"/>
    </source>
</evidence>
<gene>
    <name evidence="2" type="ORF">Lmac_2411</name>
</gene>
<proteinExistence type="predicted"/>
<evidence type="ECO:0000256" key="1">
    <source>
        <dbReference type="SAM" id="SignalP"/>
    </source>
</evidence>
<accession>A0A0W0VXW1</accession>
<keyword evidence="3" id="KW-1185">Reference proteome</keyword>
<dbReference type="STRING" id="466.Lmac_2411"/>
<feature type="chain" id="PRO_5006915167" description="Lipoprotein" evidence="1">
    <location>
        <begin position="22"/>
        <end position="114"/>
    </location>
</feature>
<reference evidence="2 3" key="1">
    <citation type="submission" date="2015-11" db="EMBL/GenBank/DDBJ databases">
        <title>Genomic analysis of 38 Legionella species identifies large and diverse effector repertoires.</title>
        <authorList>
            <person name="Burstein D."/>
            <person name="Amaro F."/>
            <person name="Zusman T."/>
            <person name="Lifshitz Z."/>
            <person name="Cohen O."/>
            <person name="Gilbert J.A."/>
            <person name="Pupko T."/>
            <person name="Shuman H.A."/>
            <person name="Segal G."/>
        </authorList>
    </citation>
    <scope>NUCLEOTIDE SEQUENCE [LARGE SCALE GENOMIC DNA]</scope>
    <source>
        <strain evidence="2 3">PX-1-G2-E2</strain>
    </source>
</reference>
<evidence type="ECO:0008006" key="4">
    <source>
        <dbReference type="Google" id="ProtNLM"/>
    </source>
</evidence>
<protein>
    <recommendedName>
        <fullName evidence="4">Lipoprotein</fullName>
    </recommendedName>
</protein>
<keyword evidence="1" id="KW-0732">Signal</keyword>
<dbReference type="RefSeq" id="WP_058453117.1">
    <property type="nucleotide sequence ID" value="NZ_CAAAIB010000014.1"/>
</dbReference>
<organism evidence="2 3">
    <name type="scientific">Legionella maceachernii</name>
    <dbReference type="NCBI Taxonomy" id="466"/>
    <lineage>
        <taxon>Bacteria</taxon>
        <taxon>Pseudomonadati</taxon>
        <taxon>Pseudomonadota</taxon>
        <taxon>Gammaproteobacteria</taxon>
        <taxon>Legionellales</taxon>
        <taxon>Legionellaceae</taxon>
        <taxon>Legionella</taxon>
    </lineage>
</organism>
<comment type="caution">
    <text evidence="2">The sequence shown here is derived from an EMBL/GenBank/DDBJ whole genome shotgun (WGS) entry which is preliminary data.</text>
</comment>
<name>A0A0W0VXW1_9GAMM</name>
<dbReference type="Proteomes" id="UP000054908">
    <property type="component" value="Unassembled WGS sequence"/>
</dbReference>
<dbReference type="PROSITE" id="PS51257">
    <property type="entry name" value="PROKAR_LIPOPROTEIN"/>
    <property type="match status" value="1"/>
</dbReference>
<dbReference type="PATRIC" id="fig|466.6.peg.2564"/>
<dbReference type="EMBL" id="LNYL01000048">
    <property type="protein sequence ID" value="KTD24874.1"/>
    <property type="molecule type" value="Genomic_DNA"/>
</dbReference>
<dbReference type="OrthoDB" id="5639182at2"/>